<feature type="compositionally biased region" description="Basic and acidic residues" evidence="10">
    <location>
        <begin position="194"/>
        <end position="203"/>
    </location>
</feature>
<dbReference type="InterPro" id="IPR013087">
    <property type="entry name" value="Znf_C2H2_type"/>
</dbReference>
<evidence type="ECO:0000256" key="7">
    <source>
        <dbReference type="ARBA" id="ARBA00023163"/>
    </source>
</evidence>
<evidence type="ECO:0000259" key="11">
    <source>
        <dbReference type="PROSITE" id="PS50157"/>
    </source>
</evidence>
<feature type="region of interest" description="Disordered" evidence="10">
    <location>
        <begin position="162"/>
        <end position="210"/>
    </location>
</feature>
<keyword evidence="8" id="KW-0539">Nucleus</keyword>
<evidence type="ECO:0000256" key="6">
    <source>
        <dbReference type="ARBA" id="ARBA00023015"/>
    </source>
</evidence>
<dbReference type="AlphaFoldDB" id="A0AAV3QBR4"/>
<evidence type="ECO:0000256" key="4">
    <source>
        <dbReference type="ARBA" id="ARBA00022771"/>
    </source>
</evidence>
<gene>
    <name evidence="12" type="ORF">LIER_17384</name>
</gene>
<dbReference type="EMBL" id="BAABME010004038">
    <property type="protein sequence ID" value="GAA0160950.1"/>
    <property type="molecule type" value="Genomic_DNA"/>
</dbReference>
<feature type="region of interest" description="Disordered" evidence="10">
    <location>
        <begin position="262"/>
        <end position="290"/>
    </location>
</feature>
<organism evidence="12 13">
    <name type="scientific">Lithospermum erythrorhizon</name>
    <name type="common">Purple gromwell</name>
    <name type="synonym">Lithospermum officinale var. erythrorhizon</name>
    <dbReference type="NCBI Taxonomy" id="34254"/>
    <lineage>
        <taxon>Eukaryota</taxon>
        <taxon>Viridiplantae</taxon>
        <taxon>Streptophyta</taxon>
        <taxon>Embryophyta</taxon>
        <taxon>Tracheophyta</taxon>
        <taxon>Spermatophyta</taxon>
        <taxon>Magnoliopsida</taxon>
        <taxon>eudicotyledons</taxon>
        <taxon>Gunneridae</taxon>
        <taxon>Pentapetalae</taxon>
        <taxon>asterids</taxon>
        <taxon>lamiids</taxon>
        <taxon>Boraginales</taxon>
        <taxon>Boraginaceae</taxon>
        <taxon>Boraginoideae</taxon>
        <taxon>Lithospermeae</taxon>
        <taxon>Lithospermum</taxon>
    </lineage>
</organism>
<dbReference type="PROSITE" id="PS00028">
    <property type="entry name" value="ZINC_FINGER_C2H2_1"/>
    <property type="match status" value="2"/>
</dbReference>
<accession>A0AAV3QBR4</accession>
<evidence type="ECO:0000313" key="12">
    <source>
        <dbReference type="EMBL" id="GAA0160950.1"/>
    </source>
</evidence>
<dbReference type="Gene3D" id="3.30.160.60">
    <property type="entry name" value="Classic Zinc Finger"/>
    <property type="match status" value="2"/>
</dbReference>
<keyword evidence="5" id="KW-0862">Zinc</keyword>
<evidence type="ECO:0000256" key="1">
    <source>
        <dbReference type="ARBA" id="ARBA00004123"/>
    </source>
</evidence>
<keyword evidence="13" id="KW-1185">Reference proteome</keyword>
<name>A0AAV3QBR4_LITER</name>
<dbReference type="Proteomes" id="UP001454036">
    <property type="component" value="Unassembled WGS sequence"/>
</dbReference>
<evidence type="ECO:0000256" key="3">
    <source>
        <dbReference type="ARBA" id="ARBA00022737"/>
    </source>
</evidence>
<proteinExistence type="predicted"/>
<feature type="region of interest" description="Disordered" evidence="10">
    <location>
        <begin position="1"/>
        <end position="66"/>
    </location>
</feature>
<feature type="compositionally biased region" description="Polar residues" evidence="10">
    <location>
        <begin position="272"/>
        <end position="282"/>
    </location>
</feature>
<keyword evidence="4 9" id="KW-0863">Zinc-finger</keyword>
<keyword evidence="7" id="KW-0804">Transcription</keyword>
<comment type="caution">
    <text evidence="12">The sequence shown here is derived from an EMBL/GenBank/DDBJ whole genome shotgun (WGS) entry which is preliminary data.</text>
</comment>
<evidence type="ECO:0000256" key="9">
    <source>
        <dbReference type="PROSITE-ProRule" id="PRU00042"/>
    </source>
</evidence>
<keyword evidence="3" id="KW-0677">Repeat</keyword>
<dbReference type="PANTHER" id="PTHR26374:SF456">
    <property type="entry name" value="ZINC FINGER PROTEIN ZAT5-LIKE"/>
    <property type="match status" value="1"/>
</dbReference>
<dbReference type="GO" id="GO:0008270">
    <property type="term" value="F:zinc ion binding"/>
    <property type="evidence" value="ECO:0007669"/>
    <property type="project" value="UniProtKB-KW"/>
</dbReference>
<feature type="domain" description="C2H2-type" evidence="11">
    <location>
        <begin position="247"/>
        <end position="274"/>
    </location>
</feature>
<sequence length="329" mass="36392">MDIDSMDEITITMGSNKDHPHHQSMIMKGKRTKRPSQPSPASAVFTASSCSSGGDGGGGGDRKLHTKIRSSDSLCSEILSTSTEEDEDMANCLILLAQSGRQNTISTTIHINNNIDKQEGCEIKSKNIGSRKFKKMTTTIRGKDGTYVYECKTCNRSFPSFQALGGHRTSHKKHKPTVEMEDKKGRKIPPSSDDDNHQEKKQYEEEEEKGMKLFKISPSSLLSLEIANKNSHGNNIVTNNSKVMKIHECSICGAEFSSGQALGGHMRRHRNPNSTTTTATESSHNDGGERQRTMLELDLNLPAPQEEEDLHESKFQFSLFSSPSLVDCQ</sequence>
<dbReference type="Pfam" id="PF13912">
    <property type="entry name" value="zf-C2H2_6"/>
    <property type="match status" value="2"/>
</dbReference>
<keyword evidence="6" id="KW-0805">Transcription regulation</keyword>
<evidence type="ECO:0000313" key="13">
    <source>
        <dbReference type="Proteomes" id="UP001454036"/>
    </source>
</evidence>
<dbReference type="GO" id="GO:0005634">
    <property type="term" value="C:nucleus"/>
    <property type="evidence" value="ECO:0007669"/>
    <property type="project" value="UniProtKB-SubCell"/>
</dbReference>
<evidence type="ECO:0000256" key="10">
    <source>
        <dbReference type="SAM" id="MobiDB-lite"/>
    </source>
</evidence>
<keyword evidence="2" id="KW-0479">Metal-binding</keyword>
<evidence type="ECO:0000256" key="8">
    <source>
        <dbReference type="ARBA" id="ARBA00023242"/>
    </source>
</evidence>
<evidence type="ECO:0000256" key="2">
    <source>
        <dbReference type="ARBA" id="ARBA00022723"/>
    </source>
</evidence>
<comment type="subcellular location">
    <subcellularLocation>
        <location evidence="1">Nucleus</location>
    </subcellularLocation>
</comment>
<dbReference type="PANTHER" id="PTHR26374">
    <property type="entry name" value="ZINC FINGER PROTEIN ZAT5"/>
    <property type="match status" value="1"/>
</dbReference>
<protein>
    <recommendedName>
        <fullName evidence="11">C2H2-type domain-containing protein</fullName>
    </recommendedName>
</protein>
<dbReference type="SUPFAM" id="SSF57667">
    <property type="entry name" value="beta-beta-alpha zinc fingers"/>
    <property type="match status" value="2"/>
</dbReference>
<evidence type="ECO:0000256" key="5">
    <source>
        <dbReference type="ARBA" id="ARBA00022833"/>
    </source>
</evidence>
<dbReference type="PROSITE" id="PS50157">
    <property type="entry name" value="ZINC_FINGER_C2H2_2"/>
    <property type="match status" value="2"/>
</dbReference>
<reference evidence="12 13" key="1">
    <citation type="submission" date="2024-01" db="EMBL/GenBank/DDBJ databases">
        <title>The complete chloroplast genome sequence of Lithospermum erythrorhizon: insights into the phylogenetic relationship among Boraginaceae species and the maternal lineages of purple gromwells.</title>
        <authorList>
            <person name="Okada T."/>
            <person name="Watanabe K."/>
        </authorList>
    </citation>
    <scope>NUCLEOTIDE SEQUENCE [LARGE SCALE GENOMIC DNA]</scope>
</reference>
<dbReference type="InterPro" id="IPR036236">
    <property type="entry name" value="Znf_C2H2_sf"/>
</dbReference>
<dbReference type="SMART" id="SM00355">
    <property type="entry name" value="ZnF_C2H2"/>
    <property type="match status" value="2"/>
</dbReference>
<feature type="domain" description="C2H2-type" evidence="11">
    <location>
        <begin position="149"/>
        <end position="176"/>
    </location>
</feature>